<keyword evidence="9" id="KW-0961">Cell wall biogenesis/degradation</keyword>
<comment type="caution">
    <text evidence="12">The sequence shown here is derived from an EMBL/GenBank/DDBJ whole genome shotgun (WGS) entry which is preliminary data.</text>
</comment>
<keyword evidence="13" id="KW-1185">Reference proteome</keyword>
<evidence type="ECO:0000256" key="1">
    <source>
        <dbReference type="ARBA" id="ARBA00004191"/>
    </source>
</evidence>
<keyword evidence="3" id="KW-0134">Cell wall</keyword>
<dbReference type="OrthoDB" id="5339822at2759"/>
<protein>
    <submittedName>
        <fullName evidence="12">Uncharacterized protein</fullName>
    </submittedName>
</protein>
<evidence type="ECO:0000313" key="12">
    <source>
        <dbReference type="EMBL" id="KAG9238382.1"/>
    </source>
</evidence>
<dbReference type="PANTHER" id="PTHR31316">
    <property type="entry name" value="BETA-GLUCOSIDASE-LIKE PROTEIN NCA3, MITOCHONDRIAL-RELATED"/>
    <property type="match status" value="1"/>
</dbReference>
<dbReference type="InterPro" id="IPR005556">
    <property type="entry name" value="SUN"/>
</dbReference>
<dbReference type="AlphaFoldDB" id="A0A9P7YS37"/>
<evidence type="ECO:0000256" key="10">
    <source>
        <dbReference type="ARBA" id="ARBA00023326"/>
    </source>
</evidence>
<evidence type="ECO:0000313" key="13">
    <source>
        <dbReference type="Proteomes" id="UP000824998"/>
    </source>
</evidence>
<keyword evidence="4" id="KW-0964">Secreted</keyword>
<name>A0A9P7YS37_9HELO</name>
<evidence type="ECO:0000256" key="7">
    <source>
        <dbReference type="ARBA" id="ARBA00023277"/>
    </source>
</evidence>
<proteinExistence type="inferred from homology"/>
<evidence type="ECO:0000256" key="5">
    <source>
        <dbReference type="ARBA" id="ARBA00022729"/>
    </source>
</evidence>
<evidence type="ECO:0000256" key="4">
    <source>
        <dbReference type="ARBA" id="ARBA00022525"/>
    </source>
</evidence>
<accession>A0A9P7YS37</accession>
<dbReference type="EMBL" id="MU251371">
    <property type="protein sequence ID" value="KAG9238382.1"/>
    <property type="molecule type" value="Genomic_DNA"/>
</dbReference>
<evidence type="ECO:0000256" key="2">
    <source>
        <dbReference type="ARBA" id="ARBA00010579"/>
    </source>
</evidence>
<organism evidence="12 13">
    <name type="scientific">Amylocarpus encephaloides</name>
    <dbReference type="NCBI Taxonomy" id="45428"/>
    <lineage>
        <taxon>Eukaryota</taxon>
        <taxon>Fungi</taxon>
        <taxon>Dikarya</taxon>
        <taxon>Ascomycota</taxon>
        <taxon>Pezizomycotina</taxon>
        <taxon>Leotiomycetes</taxon>
        <taxon>Helotiales</taxon>
        <taxon>Helotiales incertae sedis</taxon>
        <taxon>Amylocarpus</taxon>
    </lineage>
</organism>
<evidence type="ECO:0000256" key="3">
    <source>
        <dbReference type="ARBA" id="ARBA00022512"/>
    </source>
</evidence>
<dbReference type="GO" id="GO:0000272">
    <property type="term" value="P:polysaccharide catabolic process"/>
    <property type="evidence" value="ECO:0007669"/>
    <property type="project" value="UniProtKB-KW"/>
</dbReference>
<evidence type="ECO:0000256" key="6">
    <source>
        <dbReference type="ARBA" id="ARBA00022801"/>
    </source>
</evidence>
<sequence length="436" mass="44592">MKFSKIAILGAASLAVAQPHNHARLHNKRGSPVEGRDVAHTTVIAGPVVTIYELNGERISEADVQAGIKAGKYILIGDTLQTVAPAAPAPTTAAAAPSSKAEAKPTTFAAAKAAVFAEKPSSSAVDSTSSSSAATPSKAAKSGSSYGSSTSTSGSGDTTADFPSGTIDCSTFPSAYGAIALDYLNLGGWSGIQQTPDYSLSSGSIATIHTAVSGGCTKNSFCSYACPAGYQKSQWPSVQGSTAQSIGGLYCNSNGKLELSRPSVKQICTAGAAGITVKNKLNTNVAICRTDYPGTESETIPLNTQPGKSYPLTCPVSSEYYLWEGKSTTAQYYINPSGTSQDKACTWGSENTNIGNWAPVNMGIGKSSTGATAFISLFQNAPTNPSGKLDFNIAITGDVSAKCEYKSGVYYMDGVVSSTGCTVGVSSGGSAVFEFS</sequence>
<dbReference type="GO" id="GO:0031505">
    <property type="term" value="P:fungal-type cell wall organization"/>
    <property type="evidence" value="ECO:0007669"/>
    <property type="project" value="TreeGrafter"/>
</dbReference>
<gene>
    <name evidence="12" type="ORF">BJ875DRAFT_480490</name>
</gene>
<comment type="similarity">
    <text evidence="2">Belongs to the SUN family.</text>
</comment>
<dbReference type="PANTHER" id="PTHR31316:SF0">
    <property type="entry name" value="SECRETED BETA-GLUCOSIDASE SIM1-RELATED"/>
    <property type="match status" value="1"/>
</dbReference>
<dbReference type="Proteomes" id="UP000824998">
    <property type="component" value="Unassembled WGS sequence"/>
</dbReference>
<keyword evidence="6" id="KW-0378">Hydrolase</keyword>
<dbReference type="GO" id="GO:0009986">
    <property type="term" value="C:cell surface"/>
    <property type="evidence" value="ECO:0007669"/>
    <property type="project" value="TreeGrafter"/>
</dbReference>
<reference evidence="12" key="1">
    <citation type="journal article" date="2021" name="IMA Fungus">
        <title>Genomic characterization of three marine fungi, including Emericellopsis atlantica sp. nov. with signatures of a generalist lifestyle and marine biomass degradation.</title>
        <authorList>
            <person name="Hagestad O.C."/>
            <person name="Hou L."/>
            <person name="Andersen J.H."/>
            <person name="Hansen E.H."/>
            <person name="Altermark B."/>
            <person name="Li C."/>
            <person name="Kuhnert E."/>
            <person name="Cox R.J."/>
            <person name="Crous P.W."/>
            <person name="Spatafora J.W."/>
            <person name="Lail K."/>
            <person name="Amirebrahimi M."/>
            <person name="Lipzen A."/>
            <person name="Pangilinan J."/>
            <person name="Andreopoulos W."/>
            <person name="Hayes R.D."/>
            <person name="Ng V."/>
            <person name="Grigoriev I.V."/>
            <person name="Jackson S.A."/>
            <person name="Sutton T.D.S."/>
            <person name="Dobson A.D.W."/>
            <person name="Rama T."/>
        </authorList>
    </citation>
    <scope>NUCLEOTIDE SEQUENCE</scope>
    <source>
        <strain evidence="12">TRa018bII</strain>
    </source>
</reference>
<evidence type="ECO:0000256" key="9">
    <source>
        <dbReference type="ARBA" id="ARBA00023316"/>
    </source>
</evidence>
<dbReference type="GO" id="GO:0016798">
    <property type="term" value="F:hydrolase activity, acting on glycosyl bonds"/>
    <property type="evidence" value="ECO:0007669"/>
    <property type="project" value="UniProtKB-KW"/>
</dbReference>
<evidence type="ECO:0000256" key="11">
    <source>
        <dbReference type="SAM" id="MobiDB-lite"/>
    </source>
</evidence>
<dbReference type="Pfam" id="PF03856">
    <property type="entry name" value="SUN"/>
    <property type="match status" value="1"/>
</dbReference>
<comment type="subcellular location">
    <subcellularLocation>
        <location evidence="1">Secreted</location>
        <location evidence="1">Cell wall</location>
    </subcellularLocation>
</comment>
<dbReference type="GO" id="GO:0009277">
    <property type="term" value="C:fungal-type cell wall"/>
    <property type="evidence" value="ECO:0007669"/>
    <property type="project" value="TreeGrafter"/>
</dbReference>
<keyword evidence="10" id="KW-0624">Polysaccharide degradation</keyword>
<keyword evidence="5" id="KW-0732">Signal</keyword>
<keyword evidence="7" id="KW-0119">Carbohydrate metabolism</keyword>
<dbReference type="InterPro" id="IPR051526">
    <property type="entry name" value="Beta-Glucosidase_SUN"/>
</dbReference>
<feature type="region of interest" description="Disordered" evidence="11">
    <location>
        <begin position="123"/>
        <end position="158"/>
    </location>
</feature>
<keyword evidence="8" id="KW-0326">Glycosidase</keyword>
<evidence type="ECO:0000256" key="8">
    <source>
        <dbReference type="ARBA" id="ARBA00023295"/>
    </source>
</evidence>